<dbReference type="InterPro" id="IPR013976">
    <property type="entry name" value="HDOD"/>
</dbReference>
<comment type="caution">
    <text evidence="2">The sequence shown here is derived from an EMBL/GenBank/DDBJ whole genome shotgun (WGS) entry which is preliminary data.</text>
</comment>
<reference evidence="2 3" key="1">
    <citation type="submission" date="2019-03" db="EMBL/GenBank/DDBJ databases">
        <title>Genomic Encyclopedia of Type Strains, Phase IV (KMG-IV): sequencing the most valuable type-strain genomes for metagenomic binning, comparative biology and taxonomic classification.</title>
        <authorList>
            <person name="Goeker M."/>
        </authorList>
    </citation>
    <scope>NUCLEOTIDE SEQUENCE [LARGE SCALE GENOMIC DNA]</scope>
    <source>
        <strain evidence="2 3">DSM 18555</strain>
    </source>
</reference>
<proteinExistence type="predicted"/>
<dbReference type="InterPro" id="IPR003607">
    <property type="entry name" value="HD/PDEase_dom"/>
</dbReference>
<keyword evidence="3" id="KW-1185">Reference proteome</keyword>
<dbReference type="SUPFAM" id="SSF109604">
    <property type="entry name" value="HD-domain/PDEase-like"/>
    <property type="match status" value="1"/>
</dbReference>
<keyword evidence="2" id="KW-0808">Transferase</keyword>
<dbReference type="GO" id="GO:0016740">
    <property type="term" value="F:transferase activity"/>
    <property type="evidence" value="ECO:0007669"/>
    <property type="project" value="UniProtKB-KW"/>
</dbReference>
<dbReference type="NCBIfam" id="TIGR00277">
    <property type="entry name" value="HDIG"/>
    <property type="match status" value="1"/>
</dbReference>
<dbReference type="EMBL" id="SNWF01000009">
    <property type="protein sequence ID" value="TDN87691.1"/>
    <property type="molecule type" value="Genomic_DNA"/>
</dbReference>
<dbReference type="Gene3D" id="1.10.3210.10">
    <property type="entry name" value="Hypothetical protein af1432"/>
    <property type="match status" value="1"/>
</dbReference>
<feature type="domain" description="HDOD" evidence="1">
    <location>
        <begin position="16"/>
        <end position="210"/>
    </location>
</feature>
<dbReference type="CDD" id="cd00077">
    <property type="entry name" value="HDc"/>
    <property type="match status" value="1"/>
</dbReference>
<gene>
    <name evidence="2" type="ORF">EV677_2948</name>
</gene>
<dbReference type="RefSeq" id="WP_112993196.1">
    <property type="nucleotide sequence ID" value="NZ_PTLZ01000006.1"/>
</dbReference>
<sequence>MKLIAVTDIIKSVRDLPSLPIIVMELLTSFEQPDANLTVLAEKVSHDQALAAKTLRLANSSFYGLSRKVTTIQQAITILGFDSIRALVVAAGATENFRSVKHPTFNFETFWRHSIGVAVCSKQLARLVNENQNYAFVCGLMHDIGRLVLVTRFPSEYGAATKYRDAQDCHMLEAEKEVLGVDHALVGRLLAESWKFPALMQKAISNHHDPEPSDMGGMPSIVHAANAIVHGLDLTNSQNDLVPEISEDVWKSLNIRAVDLRRLFRDTETDFEEACQILAA</sequence>
<dbReference type="OrthoDB" id="9770715at2"/>
<dbReference type="InterPro" id="IPR052340">
    <property type="entry name" value="RNase_Y/CdgJ"/>
</dbReference>
<evidence type="ECO:0000259" key="1">
    <source>
        <dbReference type="PROSITE" id="PS51833"/>
    </source>
</evidence>
<dbReference type="AlphaFoldDB" id="A0A4R6G066"/>
<accession>A0A4R6G066</accession>
<dbReference type="PROSITE" id="PS51833">
    <property type="entry name" value="HDOD"/>
    <property type="match status" value="1"/>
</dbReference>
<organism evidence="2 3">
    <name type="scientific">Herminiimonas fonticola</name>
    <dbReference type="NCBI Taxonomy" id="303380"/>
    <lineage>
        <taxon>Bacteria</taxon>
        <taxon>Pseudomonadati</taxon>
        <taxon>Pseudomonadota</taxon>
        <taxon>Betaproteobacteria</taxon>
        <taxon>Burkholderiales</taxon>
        <taxon>Oxalobacteraceae</taxon>
        <taxon>Herminiimonas</taxon>
    </lineage>
</organism>
<dbReference type="Pfam" id="PF08668">
    <property type="entry name" value="HDOD"/>
    <property type="match status" value="1"/>
</dbReference>
<dbReference type="PANTHER" id="PTHR33525:SF3">
    <property type="entry name" value="RIBONUCLEASE Y"/>
    <property type="match status" value="1"/>
</dbReference>
<dbReference type="InterPro" id="IPR006675">
    <property type="entry name" value="HDIG_dom"/>
</dbReference>
<evidence type="ECO:0000313" key="3">
    <source>
        <dbReference type="Proteomes" id="UP000294737"/>
    </source>
</evidence>
<protein>
    <submittedName>
        <fullName evidence="2">Putative nucleotidyltransferase with HDIG domain</fullName>
    </submittedName>
</protein>
<dbReference type="Proteomes" id="UP000294737">
    <property type="component" value="Unassembled WGS sequence"/>
</dbReference>
<evidence type="ECO:0000313" key="2">
    <source>
        <dbReference type="EMBL" id="TDN87691.1"/>
    </source>
</evidence>
<dbReference type="PANTHER" id="PTHR33525">
    <property type="match status" value="1"/>
</dbReference>
<name>A0A4R6G066_9BURK</name>